<keyword evidence="1" id="KW-1133">Transmembrane helix</keyword>
<keyword evidence="3" id="KW-1185">Reference proteome</keyword>
<accession>A0A1P8KMK5</accession>
<proteinExistence type="predicted"/>
<keyword evidence="1" id="KW-0472">Membrane</keyword>
<name>A0A1P8KMK5_9BACT</name>
<protein>
    <recommendedName>
        <fullName evidence="4">Nitrous oxide reductase accessory protein NosL</fullName>
    </recommendedName>
</protein>
<dbReference type="RefSeq" id="WP_076086761.1">
    <property type="nucleotide sequence ID" value="NZ_CP019070.1"/>
</dbReference>
<feature type="transmembrane region" description="Helical" evidence="1">
    <location>
        <begin position="6"/>
        <end position="24"/>
    </location>
</feature>
<dbReference type="EMBL" id="CP019070">
    <property type="protein sequence ID" value="APW65794.1"/>
    <property type="molecule type" value="Genomic_DNA"/>
</dbReference>
<evidence type="ECO:0000256" key="1">
    <source>
        <dbReference type="SAM" id="Phobius"/>
    </source>
</evidence>
<organism evidence="2 3">
    <name type="scientific">Poseidonibacter parvus</name>
    <dbReference type="NCBI Taxonomy" id="1850254"/>
    <lineage>
        <taxon>Bacteria</taxon>
        <taxon>Pseudomonadati</taxon>
        <taxon>Campylobacterota</taxon>
        <taxon>Epsilonproteobacteria</taxon>
        <taxon>Campylobacterales</taxon>
        <taxon>Arcobacteraceae</taxon>
        <taxon>Poseidonibacter</taxon>
    </lineage>
</organism>
<dbReference type="AlphaFoldDB" id="A0A1P8KMK5"/>
<evidence type="ECO:0000313" key="3">
    <source>
        <dbReference type="Proteomes" id="UP000186074"/>
    </source>
</evidence>
<dbReference type="STRING" id="1850254.LPB137_07975"/>
<evidence type="ECO:0008006" key="4">
    <source>
        <dbReference type="Google" id="ProtNLM"/>
    </source>
</evidence>
<dbReference type="Proteomes" id="UP000186074">
    <property type="component" value="Chromosome"/>
</dbReference>
<dbReference type="KEGG" id="alp:LPB137_07975"/>
<dbReference type="OrthoDB" id="8560674at2"/>
<dbReference type="SUPFAM" id="SSF160387">
    <property type="entry name" value="NosL/MerB-like"/>
    <property type="match status" value="1"/>
</dbReference>
<sequence length="167" mass="19425">MKKILPFLTIIIIIAVIVIIFLSMSNKKQMVVIHEGNHTHQPVNIKHDHFQDTQCGMTITQDDNSAQAVSPDGKTWFFDDVGCLVLWYNNIKFKEKATLWVFSNDTKEYINARDAWYSRTERTPMGYGFGAYKEKQEKFISFEEVVLKMIRGENLTNPYIRKELVGN</sequence>
<reference evidence="2 3" key="1">
    <citation type="submission" date="2017-01" db="EMBL/GenBank/DDBJ databases">
        <title>Genome sequencing of Arcobacter sp. LPB0137.</title>
        <authorList>
            <person name="Lee G.-W."/>
            <person name="Yi H."/>
        </authorList>
    </citation>
    <scope>NUCLEOTIDE SEQUENCE [LARGE SCALE GENOMIC DNA]</scope>
    <source>
        <strain evidence="2 3">LPB0137</strain>
    </source>
</reference>
<evidence type="ECO:0000313" key="2">
    <source>
        <dbReference type="EMBL" id="APW65794.1"/>
    </source>
</evidence>
<keyword evidence="1" id="KW-0812">Transmembrane</keyword>
<gene>
    <name evidence="2" type="ORF">LPB137_07975</name>
</gene>